<dbReference type="Proteomes" id="UP000440578">
    <property type="component" value="Unassembled WGS sequence"/>
</dbReference>
<dbReference type="InterPro" id="IPR051213">
    <property type="entry name" value="START_lipid_transfer"/>
</dbReference>
<comment type="subunit">
    <text evidence="8">Interacts with ACOT13/THEM2.</text>
</comment>
<dbReference type="PROSITE" id="PS50848">
    <property type="entry name" value="START"/>
    <property type="match status" value="1"/>
</dbReference>
<feature type="region of interest" description="Disordered" evidence="12">
    <location>
        <begin position="455"/>
        <end position="482"/>
    </location>
</feature>
<evidence type="ECO:0000256" key="1">
    <source>
        <dbReference type="ARBA" id="ARBA00004496"/>
    </source>
</evidence>
<dbReference type="FunFam" id="3.30.530.20:FF:000017">
    <property type="entry name" value="Phosphatidylcholine transfer protein, putative"/>
    <property type="match status" value="1"/>
</dbReference>
<feature type="region of interest" description="Disordered" evidence="12">
    <location>
        <begin position="149"/>
        <end position="196"/>
    </location>
</feature>
<dbReference type="SMART" id="SM00234">
    <property type="entry name" value="START"/>
    <property type="match status" value="1"/>
</dbReference>
<evidence type="ECO:0000256" key="10">
    <source>
        <dbReference type="ARBA" id="ARBA00077188"/>
    </source>
</evidence>
<evidence type="ECO:0000256" key="5">
    <source>
        <dbReference type="ARBA" id="ARBA00022990"/>
    </source>
</evidence>
<evidence type="ECO:0000256" key="9">
    <source>
        <dbReference type="ARBA" id="ARBA00069061"/>
    </source>
</evidence>
<evidence type="ECO:0000256" key="8">
    <source>
        <dbReference type="ARBA" id="ARBA00063535"/>
    </source>
</evidence>
<dbReference type="OrthoDB" id="1295045at2759"/>
<evidence type="ECO:0000313" key="14">
    <source>
        <dbReference type="EMBL" id="KAF0306082.1"/>
    </source>
</evidence>
<dbReference type="InterPro" id="IPR002913">
    <property type="entry name" value="START_lipid-bd_dom"/>
</dbReference>
<keyword evidence="15" id="KW-1185">Reference proteome</keyword>
<evidence type="ECO:0000256" key="4">
    <source>
        <dbReference type="ARBA" id="ARBA00022553"/>
    </source>
</evidence>
<comment type="subcellular location">
    <subcellularLocation>
        <location evidence="1">Cytoplasm</location>
    </subcellularLocation>
</comment>
<keyword evidence="2" id="KW-0813">Transport</keyword>
<dbReference type="PANTHER" id="PTHR19308">
    <property type="entry name" value="PHOSPHATIDYLCHOLINE TRANSFER PROTEIN"/>
    <property type="match status" value="1"/>
</dbReference>
<keyword evidence="4" id="KW-0597">Phosphoprotein</keyword>
<keyword evidence="3" id="KW-0963">Cytoplasm</keyword>
<evidence type="ECO:0000256" key="3">
    <source>
        <dbReference type="ARBA" id="ARBA00022490"/>
    </source>
</evidence>
<dbReference type="GO" id="GO:0006869">
    <property type="term" value="P:lipid transport"/>
    <property type="evidence" value="ECO:0007669"/>
    <property type="project" value="UniProtKB-KW"/>
</dbReference>
<protein>
    <recommendedName>
        <fullName evidence="9">Phosphatidylcholine transfer protein</fullName>
    </recommendedName>
    <alternativeName>
        <fullName evidence="11">START domain-containing protein 2</fullName>
    </alternativeName>
    <alternativeName>
        <fullName evidence="10">StAR-related lipid transfer protein 2</fullName>
    </alternativeName>
</protein>
<dbReference type="PANTHER" id="PTHR19308:SF8">
    <property type="entry name" value="STAR-RELATED LIPID TRANSFER PROTEIN 7, MITOCHONDRIAL"/>
    <property type="match status" value="1"/>
</dbReference>
<dbReference type="InterPro" id="IPR023393">
    <property type="entry name" value="START-like_dom_sf"/>
</dbReference>
<keyword evidence="5" id="KW-0007">Acetylation</keyword>
<evidence type="ECO:0000256" key="2">
    <source>
        <dbReference type="ARBA" id="ARBA00022448"/>
    </source>
</evidence>
<gene>
    <name evidence="14" type="primary">Stard7</name>
    <name evidence="14" type="ORF">FJT64_022392</name>
</gene>
<accession>A0A6A4WTY5</accession>
<dbReference type="GO" id="GO:0005829">
    <property type="term" value="C:cytosol"/>
    <property type="evidence" value="ECO:0007669"/>
    <property type="project" value="UniProtKB-ARBA"/>
</dbReference>
<dbReference type="SUPFAM" id="SSF55961">
    <property type="entry name" value="Bet v1-like"/>
    <property type="match status" value="1"/>
</dbReference>
<evidence type="ECO:0000256" key="11">
    <source>
        <dbReference type="ARBA" id="ARBA00079049"/>
    </source>
</evidence>
<feature type="compositionally biased region" description="Basic and acidic residues" evidence="12">
    <location>
        <begin position="160"/>
        <end position="171"/>
    </location>
</feature>
<evidence type="ECO:0000256" key="12">
    <source>
        <dbReference type="SAM" id="MobiDB-lite"/>
    </source>
</evidence>
<dbReference type="Gene3D" id="3.30.530.20">
    <property type="match status" value="1"/>
</dbReference>
<name>A0A6A4WTY5_AMPAM</name>
<comment type="caution">
    <text evidence="14">The sequence shown here is derived from an EMBL/GenBank/DDBJ whole genome shotgun (WGS) entry which is preliminary data.</text>
</comment>
<keyword evidence="6" id="KW-0445">Lipid transport</keyword>
<sequence length="497" mass="55235">MKSCTLNGVSSQQVRMLALLKGGRAAATASASPVARAAAGRLQPPLSQTAAGRSQPLVSSAAAAQQVLSLHRRLLAMLRQQSRALLRLSVIQCEFVIIYRTRRTMQLFELYSGLYSREALREMLRAVRRLLAAQGRRLLLSAALVVGTEATPSPPPADGQKAEAETEKEAEQEQETGGADGDTEDAEQPPPPARHGYEGEFERFAKLCKESIICPECGKRQVLDRQVEKIAYCACANGRPTAAVNRGPDATWEPFIERNHVVVWRQRHGQQDHLYSYKVYGTYDDVTAESFFEVQLNTEYRTQWDPSVMELRVVDPKPGDDGDVIYWQVKFPTMFQNRDYVFDRSYHVDRRARQMTIVSRCAARDDCPERPGVVRVNNYWSVMVIRPHTNFDQPGMDFGLTYFDDPGTYLPPVITNYVAATGLPNFLERVADAARTVHRQMVSGQVTVPLQFLERPPSEGTASSAAAPPPQQQRAATGRAEVTSYSARADFVPVGAA</sequence>
<evidence type="ECO:0000256" key="7">
    <source>
        <dbReference type="ARBA" id="ARBA00023121"/>
    </source>
</evidence>
<keyword evidence="7" id="KW-0446">Lipid-binding</keyword>
<reference evidence="14 15" key="1">
    <citation type="submission" date="2019-07" db="EMBL/GenBank/DDBJ databases">
        <title>Draft genome assembly of a fouling barnacle, Amphibalanus amphitrite (Darwin, 1854): The first reference genome for Thecostraca.</title>
        <authorList>
            <person name="Kim W."/>
        </authorList>
    </citation>
    <scope>NUCLEOTIDE SEQUENCE [LARGE SCALE GENOMIC DNA]</scope>
    <source>
        <strain evidence="14">SNU_AA5</strain>
        <tissue evidence="14">Soma without cirri and trophi</tissue>
    </source>
</reference>
<feature type="domain" description="START" evidence="13">
    <location>
        <begin position="252"/>
        <end position="439"/>
    </location>
</feature>
<evidence type="ECO:0000256" key="6">
    <source>
        <dbReference type="ARBA" id="ARBA00023055"/>
    </source>
</evidence>
<dbReference type="Pfam" id="PF01852">
    <property type="entry name" value="START"/>
    <property type="match status" value="1"/>
</dbReference>
<dbReference type="EMBL" id="VIIS01000693">
    <property type="protein sequence ID" value="KAF0306082.1"/>
    <property type="molecule type" value="Genomic_DNA"/>
</dbReference>
<evidence type="ECO:0000313" key="15">
    <source>
        <dbReference type="Proteomes" id="UP000440578"/>
    </source>
</evidence>
<proteinExistence type="predicted"/>
<feature type="compositionally biased region" description="Low complexity" evidence="12">
    <location>
        <begin position="460"/>
        <end position="480"/>
    </location>
</feature>
<organism evidence="14 15">
    <name type="scientific">Amphibalanus amphitrite</name>
    <name type="common">Striped barnacle</name>
    <name type="synonym">Balanus amphitrite</name>
    <dbReference type="NCBI Taxonomy" id="1232801"/>
    <lineage>
        <taxon>Eukaryota</taxon>
        <taxon>Metazoa</taxon>
        <taxon>Ecdysozoa</taxon>
        <taxon>Arthropoda</taxon>
        <taxon>Crustacea</taxon>
        <taxon>Multicrustacea</taxon>
        <taxon>Cirripedia</taxon>
        <taxon>Thoracica</taxon>
        <taxon>Thoracicalcarea</taxon>
        <taxon>Balanomorpha</taxon>
        <taxon>Balanoidea</taxon>
        <taxon>Balanidae</taxon>
        <taxon>Amphibalaninae</taxon>
        <taxon>Amphibalanus</taxon>
    </lineage>
</organism>
<dbReference type="GO" id="GO:0008289">
    <property type="term" value="F:lipid binding"/>
    <property type="evidence" value="ECO:0007669"/>
    <property type="project" value="UniProtKB-KW"/>
</dbReference>
<dbReference type="AlphaFoldDB" id="A0A6A4WTY5"/>
<evidence type="ECO:0000259" key="13">
    <source>
        <dbReference type="PROSITE" id="PS50848"/>
    </source>
</evidence>